<dbReference type="EMBL" id="CP009574">
    <property type="protein sequence ID" value="AIT10208.1"/>
    <property type="molecule type" value="Genomic_DNA"/>
</dbReference>
<dbReference type="Pfam" id="PF00574">
    <property type="entry name" value="CLP_protease"/>
    <property type="match status" value="1"/>
</dbReference>
<dbReference type="PANTHER" id="PTHR10381:SF70">
    <property type="entry name" value="ATP-DEPENDENT CLP PROTEASE PROTEOLYTIC SUBUNIT"/>
    <property type="match status" value="1"/>
</dbReference>
<evidence type="ECO:0000256" key="7">
    <source>
        <dbReference type="HAMAP-Rule" id="MF_00444"/>
    </source>
</evidence>
<dbReference type="PROSITE" id="PS00382">
    <property type="entry name" value="CLP_PROTEASE_HIS"/>
    <property type="match status" value="1"/>
</dbReference>
<accession>A0A097ERK9</accession>
<feature type="active site" description="Nucleophile" evidence="7">
    <location>
        <position position="101"/>
    </location>
</feature>
<keyword evidence="2 7" id="KW-0963">Cytoplasm</keyword>
<organism evidence="13 14">
    <name type="scientific">Candidatus Francisella endociliophora</name>
    <dbReference type="NCBI Taxonomy" id="653937"/>
    <lineage>
        <taxon>Bacteria</taxon>
        <taxon>Pseudomonadati</taxon>
        <taxon>Pseudomonadota</taxon>
        <taxon>Gammaproteobacteria</taxon>
        <taxon>Thiotrichales</taxon>
        <taxon>Francisellaceae</taxon>
        <taxon>Francisella</taxon>
    </lineage>
</organism>
<evidence type="ECO:0000256" key="2">
    <source>
        <dbReference type="ARBA" id="ARBA00022490"/>
    </source>
</evidence>
<dbReference type="NCBIfam" id="NF001368">
    <property type="entry name" value="PRK00277.1"/>
    <property type="match status" value="1"/>
</dbReference>
<dbReference type="Proteomes" id="UP000029672">
    <property type="component" value="Chromosome"/>
</dbReference>
<evidence type="ECO:0000313" key="14">
    <source>
        <dbReference type="Proteomes" id="UP000029672"/>
    </source>
</evidence>
<dbReference type="PANTHER" id="PTHR10381">
    <property type="entry name" value="ATP-DEPENDENT CLP PROTEASE PROTEOLYTIC SUBUNIT"/>
    <property type="match status" value="1"/>
</dbReference>
<evidence type="ECO:0000256" key="11">
    <source>
        <dbReference type="RuleBase" id="RU000550"/>
    </source>
</evidence>
<evidence type="ECO:0000256" key="8">
    <source>
        <dbReference type="PROSITE-ProRule" id="PRU10085"/>
    </source>
</evidence>
<evidence type="ECO:0000256" key="1">
    <source>
        <dbReference type="ARBA" id="ARBA00007039"/>
    </source>
</evidence>
<feature type="active site" evidence="7 9">
    <location>
        <position position="126"/>
    </location>
</feature>
<comment type="subunit">
    <text evidence="7">Fourteen ClpP subunits assemble into 2 heptameric rings which stack back to back to give a disk-like structure with a central cavity, resembling the structure of eukaryotic proteasomes.</text>
</comment>
<dbReference type="NCBIfam" id="TIGR00493">
    <property type="entry name" value="clpP"/>
    <property type="match status" value="1"/>
</dbReference>
<dbReference type="InterPro" id="IPR018215">
    <property type="entry name" value="ClpP_Ser_AS"/>
</dbReference>
<comment type="function">
    <text evidence="7 11">Cleaves peptides in various proteins in a process that requires ATP hydrolysis. Has a chymotrypsin-like activity. Plays a major role in the degradation of misfolded proteins.</text>
</comment>
<dbReference type="GO" id="GO:0004252">
    <property type="term" value="F:serine-type endopeptidase activity"/>
    <property type="evidence" value="ECO:0007669"/>
    <property type="project" value="UniProtKB-UniRule"/>
</dbReference>
<dbReference type="PROSITE" id="PS00381">
    <property type="entry name" value="CLP_PROTEASE_SER"/>
    <property type="match status" value="1"/>
</dbReference>
<dbReference type="Gene3D" id="3.90.226.10">
    <property type="entry name" value="2-enoyl-CoA Hydratase, Chain A, domain 1"/>
    <property type="match status" value="1"/>
</dbReference>
<evidence type="ECO:0000256" key="5">
    <source>
        <dbReference type="ARBA" id="ARBA00022825"/>
    </source>
</evidence>
<feature type="active site" evidence="8">
    <location>
        <position position="101"/>
    </location>
</feature>
<dbReference type="GO" id="GO:0005737">
    <property type="term" value="C:cytoplasm"/>
    <property type="evidence" value="ECO:0007669"/>
    <property type="project" value="UniProtKB-SubCell"/>
</dbReference>
<dbReference type="InterPro" id="IPR023562">
    <property type="entry name" value="ClpP/TepA"/>
</dbReference>
<comment type="catalytic activity">
    <reaction evidence="6 7 9">
        <text>Hydrolysis of proteins to small peptides in the presence of ATP and magnesium. alpha-casein is the usual test substrate. In the absence of ATP, only oligopeptides shorter than five residues are hydrolyzed (such as succinyl-Leu-Tyr-|-NHMec, and Leu-Tyr-Leu-|-Tyr-Trp, in which cleavage of the -Tyr-|-Leu- and -Tyr-|-Trp bonds also occurs).</text>
        <dbReference type="EC" id="3.4.21.92"/>
    </reaction>
</comment>
<evidence type="ECO:0000256" key="12">
    <source>
        <dbReference type="RuleBase" id="RU003567"/>
    </source>
</evidence>
<keyword evidence="4 7" id="KW-0378">Hydrolase</keyword>
<dbReference type="PRINTS" id="PR00127">
    <property type="entry name" value="CLPPROTEASEP"/>
</dbReference>
<comment type="similarity">
    <text evidence="1 7 12">Belongs to the peptidase S14 family.</text>
</comment>
<evidence type="ECO:0000256" key="4">
    <source>
        <dbReference type="ARBA" id="ARBA00022801"/>
    </source>
</evidence>
<dbReference type="CDD" id="cd07017">
    <property type="entry name" value="S14_ClpP_2"/>
    <property type="match status" value="1"/>
</dbReference>
<dbReference type="GO" id="GO:0004176">
    <property type="term" value="F:ATP-dependent peptidase activity"/>
    <property type="evidence" value="ECO:0007669"/>
    <property type="project" value="InterPro"/>
</dbReference>
<evidence type="ECO:0000313" key="13">
    <source>
        <dbReference type="EMBL" id="AIT10208.1"/>
    </source>
</evidence>
<dbReference type="eggNOG" id="COG0740">
    <property type="taxonomic scope" value="Bacteria"/>
</dbReference>
<dbReference type="KEGG" id="frf:LO80_09650"/>
<dbReference type="RefSeq" id="WP_040010582.1">
    <property type="nucleotide sequence ID" value="NZ_CP009574.1"/>
</dbReference>
<evidence type="ECO:0000256" key="6">
    <source>
        <dbReference type="ARBA" id="ARBA00034021"/>
    </source>
</evidence>
<dbReference type="GO" id="GO:0051117">
    <property type="term" value="F:ATPase binding"/>
    <property type="evidence" value="ECO:0007669"/>
    <property type="project" value="TreeGrafter"/>
</dbReference>
<dbReference type="NCBIfam" id="NF009205">
    <property type="entry name" value="PRK12553.1"/>
    <property type="match status" value="1"/>
</dbReference>
<name>A0A097ERK9_9GAMM</name>
<evidence type="ECO:0000256" key="10">
    <source>
        <dbReference type="RuleBase" id="RU000549"/>
    </source>
</evidence>
<dbReference type="GO" id="GO:0009368">
    <property type="term" value="C:endopeptidase Clp complex"/>
    <property type="evidence" value="ECO:0007669"/>
    <property type="project" value="TreeGrafter"/>
</dbReference>
<dbReference type="InterPro" id="IPR029045">
    <property type="entry name" value="ClpP/crotonase-like_dom_sf"/>
</dbReference>
<keyword evidence="3 7" id="KW-0645">Protease</keyword>
<keyword evidence="5 7" id="KW-0720">Serine protease</keyword>
<dbReference type="STRING" id="1547445.LO80_09650"/>
<reference evidence="13 14" key="1">
    <citation type="submission" date="2014-10" db="EMBL/GenBank/DDBJ databases">
        <title>Whole genome sequence of Francisella endociliophora strain FSC1006, isolated from a laboratory culture of the marine ciliate Euplotes raikovi.</title>
        <authorList>
            <person name="Granberg M."/>
            <person name="Backman S."/>
            <person name="Lundmark E."/>
            <person name="Nilsson E."/>
            <person name="Karlsson E."/>
            <person name="Thelaus J."/>
            <person name="Ohrman C."/>
            <person name="Larkeryd A."/>
            <person name="Stenberg P."/>
        </authorList>
    </citation>
    <scope>NUCLEOTIDE SEQUENCE [LARGE SCALE GENOMIC DNA]</scope>
    <source>
        <strain evidence="13 14">FSC1006</strain>
    </source>
</reference>
<dbReference type="GO" id="GO:0006515">
    <property type="term" value="P:protein quality control for misfolded or incompletely synthesized proteins"/>
    <property type="evidence" value="ECO:0007669"/>
    <property type="project" value="TreeGrafter"/>
</dbReference>
<sequence length="201" mass="22273">MITNNLVPTVVEKSAGGERAYDIYSRLLKERIVFLNGEVNDQSANLVIAQLLFLESEDPDKDIYFYINSPGGMVTAGMGVYDTMQFIKPDVNTICIGLAASMGSLLLAGGTKGKRYSLPSSQIMIHQPLGGFKGQASDIEIHAKNILRIKERLNKVLAHHTGQDLETIVRDTDRDNFMMAEEAKEYGLIDHVIESREAIIK</sequence>
<gene>
    <name evidence="7" type="primary">clpP</name>
    <name evidence="13" type="ORF">LO80_09650</name>
</gene>
<dbReference type="HAMAP" id="MF_00444">
    <property type="entry name" value="ClpP"/>
    <property type="match status" value="1"/>
</dbReference>
<protein>
    <recommendedName>
        <fullName evidence="7 12">ATP-dependent Clp protease proteolytic subunit</fullName>
        <ecNumber evidence="7 10">3.4.21.92</ecNumber>
    </recommendedName>
    <alternativeName>
        <fullName evidence="7">Endopeptidase Clp</fullName>
    </alternativeName>
</protein>
<dbReference type="FunFam" id="3.90.226.10:FF:000001">
    <property type="entry name" value="ATP-dependent Clp protease proteolytic subunit"/>
    <property type="match status" value="1"/>
</dbReference>
<dbReference type="EC" id="3.4.21.92" evidence="7 10"/>
<proteinExistence type="inferred from homology"/>
<dbReference type="HOGENOM" id="CLU_058707_3_2_6"/>
<evidence type="ECO:0000256" key="9">
    <source>
        <dbReference type="PROSITE-ProRule" id="PRU10086"/>
    </source>
</evidence>
<dbReference type="InterPro" id="IPR033135">
    <property type="entry name" value="ClpP_His_AS"/>
</dbReference>
<evidence type="ECO:0000256" key="3">
    <source>
        <dbReference type="ARBA" id="ARBA00022670"/>
    </source>
</evidence>
<dbReference type="SUPFAM" id="SSF52096">
    <property type="entry name" value="ClpP/crotonase"/>
    <property type="match status" value="1"/>
</dbReference>
<dbReference type="InterPro" id="IPR001907">
    <property type="entry name" value="ClpP"/>
</dbReference>
<dbReference type="OrthoDB" id="9802800at2"/>
<keyword evidence="14" id="KW-1185">Reference proteome</keyword>
<comment type="subcellular location">
    <subcellularLocation>
        <location evidence="7">Cytoplasm</location>
    </subcellularLocation>
</comment>
<dbReference type="AlphaFoldDB" id="A0A097ERK9"/>